<comment type="caution">
    <text evidence="2">The sequence shown here is derived from an EMBL/GenBank/DDBJ whole genome shotgun (WGS) entry which is preliminary data.</text>
</comment>
<dbReference type="InterPro" id="IPR012434">
    <property type="entry name" value="DUF1631"/>
</dbReference>
<evidence type="ECO:0000256" key="1">
    <source>
        <dbReference type="SAM" id="MobiDB-lite"/>
    </source>
</evidence>
<evidence type="ECO:0000313" key="2">
    <source>
        <dbReference type="EMBL" id="MBB6558075.1"/>
    </source>
</evidence>
<dbReference type="RefSeq" id="WP_184855471.1">
    <property type="nucleotide sequence ID" value="NZ_JACHLK010000001.1"/>
</dbReference>
<name>A0A7X0U826_9BURK</name>
<dbReference type="Proteomes" id="UP000575083">
    <property type="component" value="Unassembled WGS sequence"/>
</dbReference>
<protein>
    <recommendedName>
        <fullName evidence="4">DUF1631 domain-containing protein</fullName>
    </recommendedName>
</protein>
<evidence type="ECO:0000313" key="3">
    <source>
        <dbReference type="Proteomes" id="UP000575083"/>
    </source>
</evidence>
<evidence type="ECO:0008006" key="4">
    <source>
        <dbReference type="Google" id="ProtNLM"/>
    </source>
</evidence>
<sequence length="796" mass="86821">MQNSPAPSPQRRLARLARQRFVEGLCAGLVEVDKTVADFLGVLIAQTGTAREMQSRRDTWMLYQQHHAKWVSATSNAWQEALAPHTSARSGLSAAGGNNLSFELLSDDVVENKIVASRMALTMAEQAGQQFDALRQRTQMLEGQEIDSSDILRPETICLLLVQQWVEAGLPRTDLLTVVDPLQRELANVLQKQYQATNAFYVEQGVAVSSDLRSRVRRTGAGGGGAPGGGDTGPGGLASQALAQSREAMVAAGRQGGAPAGMYPQQMQPGPHMQGQRMPQGPGYPMPPGGMGFATGMTPLIRARQRAQGVMGQLRRLLTQPATGYDMIKAPPASAALAHALSAQRVQADTYYSGIATLMEDYSPAAVVQVAGAVRERSTEFKNKASTAGEKAIIEVVALMFQSILAEDRIPPAVRVWFARLQVPVLRVALAEPEFFSNLDHPARQLIDRMGACVMGFDSTSINGSALEAEIRRVVQVIEQYPETGRRVFQLVYDEFEKFLSKFLTEKQATSRLVSVAQQVEQKETLAIQYTIELRTMLKDMPVRDEIREFLFKTWAEVLALSAVRDGAQHADTITLKRTAADLVWAASAKPNRSDRAQVIQNLPGLLQRLRQGLALMGIHDAPQDALIKTLTDTLADAFLSKTASIPQAHIEAMAKRLANLEDFINDATLGDMPLNADNIEMMLGIDASSIHVVADNGAPVDEGMVVWAQELKPGTWYTLDHNGASAQVQYAWQSQRKQLHLFAAVDGSSYLIQLRRLAAYLQAGLLVAQDEEGITTRATRDALAKLDANPERLLG</sequence>
<accession>A0A7X0U826</accession>
<keyword evidence="3" id="KW-1185">Reference proteome</keyword>
<dbReference type="EMBL" id="JACHLK010000001">
    <property type="protein sequence ID" value="MBB6558075.1"/>
    <property type="molecule type" value="Genomic_DNA"/>
</dbReference>
<dbReference type="AlphaFoldDB" id="A0A7X0U826"/>
<reference evidence="2 3" key="1">
    <citation type="submission" date="2020-08" db="EMBL/GenBank/DDBJ databases">
        <title>Functional genomics of gut bacteria from endangered species of beetles.</title>
        <authorList>
            <person name="Carlos-Shanley C."/>
        </authorList>
    </citation>
    <scope>NUCLEOTIDE SEQUENCE [LARGE SCALE GENOMIC DNA]</scope>
    <source>
        <strain evidence="2 3">S00198</strain>
    </source>
</reference>
<proteinExistence type="predicted"/>
<feature type="region of interest" description="Disordered" evidence="1">
    <location>
        <begin position="216"/>
        <end position="246"/>
    </location>
</feature>
<gene>
    <name evidence="2" type="ORF">HNP48_000739</name>
</gene>
<organism evidence="2 3">
    <name type="scientific">Acidovorax soli</name>
    <dbReference type="NCBI Taxonomy" id="592050"/>
    <lineage>
        <taxon>Bacteria</taxon>
        <taxon>Pseudomonadati</taxon>
        <taxon>Pseudomonadota</taxon>
        <taxon>Betaproteobacteria</taxon>
        <taxon>Burkholderiales</taxon>
        <taxon>Comamonadaceae</taxon>
        <taxon>Acidovorax</taxon>
    </lineage>
</organism>
<feature type="compositionally biased region" description="Gly residues" evidence="1">
    <location>
        <begin position="220"/>
        <end position="236"/>
    </location>
</feature>
<dbReference type="Pfam" id="PF07793">
    <property type="entry name" value="DUF1631"/>
    <property type="match status" value="1"/>
</dbReference>